<name>A0ABQ2Z5G4_9ACTN</name>
<dbReference type="RefSeq" id="WP_190024959.1">
    <property type="nucleotide sequence ID" value="NZ_BMUT01000017.1"/>
</dbReference>
<evidence type="ECO:0008006" key="4">
    <source>
        <dbReference type="Google" id="ProtNLM"/>
    </source>
</evidence>
<comment type="caution">
    <text evidence="2">The sequence shown here is derived from an EMBL/GenBank/DDBJ whole genome shotgun (WGS) entry which is preliminary data.</text>
</comment>
<dbReference type="EMBL" id="BMUT01000017">
    <property type="protein sequence ID" value="GGY05707.1"/>
    <property type="molecule type" value="Genomic_DNA"/>
</dbReference>
<keyword evidence="1" id="KW-0472">Membrane</keyword>
<proteinExistence type="predicted"/>
<sequence length="326" mass="36543">MTRHPYTRQPNRGAAVRRYFRPTPARQPVAGPVLLWLLGLALIGFGISAGAAAGIGAGVGAAAGGTTVYLALGGVLGGALLVGRGGWHHFSRARANRRALAWAEPKASDWQMDEWLYTEGKSDIIHVARQRLHLVHADEAAYMHGGSDADPLVIYGLPDDSVDYLLAYGRDGQLRSTHYDIIVFFLTKWHLCVYRCLFEMEHGYTLTDETKEFAYRDLVSLATMSDRVTTRRTPLNLPLSESADRSDSLPRQEVMHFTTQQWFRLRVASDEIETMVGIHYDEHLGTGEFGGGSDVERTLQQIRAKLREYTERREERDQGDDFHRGL</sequence>
<keyword evidence="1" id="KW-1133">Transmembrane helix</keyword>
<dbReference type="Proteomes" id="UP000659223">
    <property type="component" value="Unassembled WGS sequence"/>
</dbReference>
<evidence type="ECO:0000256" key="1">
    <source>
        <dbReference type="SAM" id="Phobius"/>
    </source>
</evidence>
<gene>
    <name evidence="2" type="ORF">GCM10010324_60660</name>
</gene>
<protein>
    <recommendedName>
        <fullName evidence="4">DUF3137 domain-containing protein</fullName>
    </recommendedName>
</protein>
<accession>A0ABQ2Z5G4</accession>
<keyword evidence="3" id="KW-1185">Reference proteome</keyword>
<feature type="transmembrane region" description="Helical" evidence="1">
    <location>
        <begin position="67"/>
        <end position="87"/>
    </location>
</feature>
<evidence type="ECO:0000313" key="2">
    <source>
        <dbReference type="EMBL" id="GGY05707.1"/>
    </source>
</evidence>
<reference evidence="3" key="1">
    <citation type="journal article" date="2019" name="Int. J. Syst. Evol. Microbiol.">
        <title>The Global Catalogue of Microorganisms (GCM) 10K type strain sequencing project: providing services to taxonomists for standard genome sequencing and annotation.</title>
        <authorList>
            <consortium name="The Broad Institute Genomics Platform"/>
            <consortium name="The Broad Institute Genome Sequencing Center for Infectious Disease"/>
            <person name="Wu L."/>
            <person name="Ma J."/>
        </authorList>
    </citation>
    <scope>NUCLEOTIDE SEQUENCE [LARGE SCALE GENOMIC DNA]</scope>
    <source>
        <strain evidence="3">JCM 4586</strain>
    </source>
</reference>
<organism evidence="2 3">
    <name type="scientific">Streptomyces hiroshimensis</name>
    <dbReference type="NCBI Taxonomy" id="66424"/>
    <lineage>
        <taxon>Bacteria</taxon>
        <taxon>Bacillati</taxon>
        <taxon>Actinomycetota</taxon>
        <taxon>Actinomycetes</taxon>
        <taxon>Kitasatosporales</taxon>
        <taxon>Streptomycetaceae</taxon>
        <taxon>Streptomyces</taxon>
    </lineage>
</organism>
<evidence type="ECO:0000313" key="3">
    <source>
        <dbReference type="Proteomes" id="UP000659223"/>
    </source>
</evidence>
<keyword evidence="1" id="KW-0812">Transmembrane</keyword>
<feature type="transmembrane region" description="Helical" evidence="1">
    <location>
        <begin position="33"/>
        <end position="55"/>
    </location>
</feature>